<keyword evidence="1" id="KW-0812">Transmembrane</keyword>
<reference evidence="4" key="1">
    <citation type="submission" date="2025-08" db="UniProtKB">
        <authorList>
            <consortium name="RefSeq"/>
        </authorList>
    </citation>
    <scope>IDENTIFICATION</scope>
    <source>
        <strain evidence="4">USDA-PBARC FA_bdor</strain>
        <tissue evidence="4">Whole organism</tissue>
    </source>
</reference>
<feature type="signal peptide" evidence="2">
    <location>
        <begin position="1"/>
        <end position="25"/>
    </location>
</feature>
<keyword evidence="3" id="KW-1185">Reference proteome</keyword>
<accession>A0A9R1TT13</accession>
<gene>
    <name evidence="4" type="primary">LOC105274085</name>
</gene>
<keyword evidence="1" id="KW-1133">Transmembrane helix</keyword>
<evidence type="ECO:0000313" key="3">
    <source>
        <dbReference type="Proteomes" id="UP000694866"/>
    </source>
</evidence>
<dbReference type="Gene3D" id="3.80.10.10">
    <property type="entry name" value="Ribonuclease Inhibitor"/>
    <property type="match status" value="1"/>
</dbReference>
<dbReference type="KEGG" id="fas:105274085"/>
<keyword evidence="2" id="KW-0732">Signal</keyword>
<dbReference type="SUPFAM" id="SSF51126">
    <property type="entry name" value="Pectin lyase-like"/>
    <property type="match status" value="1"/>
</dbReference>
<proteinExistence type="predicted"/>
<keyword evidence="1" id="KW-0472">Membrane</keyword>
<dbReference type="GeneID" id="105274085"/>
<organism evidence="3 4">
    <name type="scientific">Fopius arisanus</name>
    <dbReference type="NCBI Taxonomy" id="64838"/>
    <lineage>
        <taxon>Eukaryota</taxon>
        <taxon>Metazoa</taxon>
        <taxon>Ecdysozoa</taxon>
        <taxon>Arthropoda</taxon>
        <taxon>Hexapoda</taxon>
        <taxon>Insecta</taxon>
        <taxon>Pterygota</taxon>
        <taxon>Neoptera</taxon>
        <taxon>Endopterygota</taxon>
        <taxon>Hymenoptera</taxon>
        <taxon>Apocrita</taxon>
        <taxon>Ichneumonoidea</taxon>
        <taxon>Braconidae</taxon>
        <taxon>Opiinae</taxon>
        <taxon>Fopius</taxon>
    </lineage>
</organism>
<evidence type="ECO:0008006" key="5">
    <source>
        <dbReference type="Google" id="ProtNLM"/>
    </source>
</evidence>
<sequence>MGVMKLLLSITIVCLLWSGFSTIDASNTEGMCSSSACNCDSYGGLTCNCADQVEELILTSDGDHPLSSFTHWIIIRNCPSVILMNSSLTRMSNLRSIEFIDINNLTLFTESFELSPKTMRTSVTIRSSNIQVLPSYTFRGDMEAISFENVQINLINAFAFTNLAGTETLRLEDCTFDIIEEQAFKKFDVNYLHIIRGTLGSEVPSRAINDLEVLTTFRLDGVKMGIVKSSAFVIKKPKTVSIQNCVIESLEAEAFDIAATGGVHIKNNTFKNLVTGSFLGIRADRGNNGIKSESYYDITFTNNTLNNFEEGSVMFNRDDFQPIIDNVIINRTCDCTYLKTWMNNILNYTIYPRFYRSLSTRAVRKMNFDAIEERTFMCIDDSTNYLRFDEFEATNCTLSSSIMYLLLAAVGLIVILAFVIGIIIWYCRENGGQDRWMSVPTSAPDVVSQKNGVIGRNGSTQSAPVDSRITMVVPDGRLYRETEFHVIVEKAEPLTTEL</sequence>
<feature type="transmembrane region" description="Helical" evidence="1">
    <location>
        <begin position="402"/>
        <end position="427"/>
    </location>
</feature>
<dbReference type="SUPFAM" id="SSF52058">
    <property type="entry name" value="L domain-like"/>
    <property type="match status" value="1"/>
</dbReference>
<name>A0A9R1TT13_9HYME</name>
<dbReference type="RefSeq" id="XP_011315227.1">
    <property type="nucleotide sequence ID" value="XM_011316925.1"/>
</dbReference>
<protein>
    <recommendedName>
        <fullName evidence="5">Right handed beta helix domain-containing protein</fullName>
    </recommendedName>
</protein>
<dbReference type="Proteomes" id="UP000694866">
    <property type="component" value="Unplaced"/>
</dbReference>
<evidence type="ECO:0000313" key="4">
    <source>
        <dbReference type="RefSeq" id="XP_011315227.1"/>
    </source>
</evidence>
<dbReference type="AlphaFoldDB" id="A0A9R1TT13"/>
<evidence type="ECO:0000256" key="2">
    <source>
        <dbReference type="SAM" id="SignalP"/>
    </source>
</evidence>
<dbReference type="OrthoDB" id="6360013at2759"/>
<evidence type="ECO:0000256" key="1">
    <source>
        <dbReference type="SAM" id="Phobius"/>
    </source>
</evidence>
<feature type="chain" id="PRO_5040128723" description="Right handed beta helix domain-containing protein" evidence="2">
    <location>
        <begin position="26"/>
        <end position="498"/>
    </location>
</feature>
<dbReference type="InterPro" id="IPR011050">
    <property type="entry name" value="Pectin_lyase_fold/virulence"/>
</dbReference>
<dbReference type="InterPro" id="IPR032675">
    <property type="entry name" value="LRR_dom_sf"/>
</dbReference>